<dbReference type="Proteomes" id="UP000618240">
    <property type="component" value="Unassembled WGS sequence"/>
</dbReference>
<accession>A0ABS8A4C6</accession>
<name>A0ABS8A4C6_9FLAO</name>
<sequence>MKIIRPKILGTLQIKIAIAGNYLIENGINKPPNKIRIPCNTYEDALEILEQLKNAKVGDIIYV</sequence>
<reference evidence="1 2" key="1">
    <citation type="submission" date="2021-09" db="EMBL/GenBank/DDBJ databases">
        <title>Genome sequencing and assembly of Chryseobacterium sp. RG1.</title>
        <authorList>
            <person name="Chhetri G."/>
        </authorList>
    </citation>
    <scope>NUCLEOTIDE SEQUENCE [LARGE SCALE GENOMIC DNA]</scope>
    <source>
        <strain evidence="1 2">RG1</strain>
    </source>
</reference>
<dbReference type="EMBL" id="JAERSE020000004">
    <property type="protein sequence ID" value="MCA6068298.1"/>
    <property type="molecule type" value="Genomic_DNA"/>
</dbReference>
<organism evidence="1 2">
    <name type="scientific">Chryseobacterium tagetis</name>
    <dbReference type="NCBI Taxonomy" id="2801334"/>
    <lineage>
        <taxon>Bacteria</taxon>
        <taxon>Pseudomonadati</taxon>
        <taxon>Bacteroidota</taxon>
        <taxon>Flavobacteriia</taxon>
        <taxon>Flavobacteriales</taxon>
        <taxon>Weeksellaceae</taxon>
        <taxon>Chryseobacterium group</taxon>
        <taxon>Chryseobacterium</taxon>
    </lineage>
</organism>
<keyword evidence="2" id="KW-1185">Reference proteome</keyword>
<evidence type="ECO:0000313" key="1">
    <source>
        <dbReference type="EMBL" id="MCA6068298.1"/>
    </source>
</evidence>
<protein>
    <submittedName>
        <fullName evidence="1">Uncharacterized protein</fullName>
    </submittedName>
</protein>
<comment type="caution">
    <text evidence="1">The sequence shown here is derived from an EMBL/GenBank/DDBJ whole genome shotgun (WGS) entry which is preliminary data.</text>
</comment>
<evidence type="ECO:0000313" key="2">
    <source>
        <dbReference type="Proteomes" id="UP000618240"/>
    </source>
</evidence>
<dbReference type="RefSeq" id="WP_225689523.1">
    <property type="nucleotide sequence ID" value="NZ_JAERSE020000004.1"/>
</dbReference>
<proteinExistence type="predicted"/>
<gene>
    <name evidence="1" type="ORF">JI747_013980</name>
</gene>